<dbReference type="AlphaFoldDB" id="A0A6J6BJ72"/>
<proteinExistence type="predicted"/>
<dbReference type="InterPro" id="IPR029061">
    <property type="entry name" value="THDP-binding"/>
</dbReference>
<dbReference type="EMBL" id="CAEZSE010000131">
    <property type="protein sequence ID" value="CAB4538764.1"/>
    <property type="molecule type" value="Genomic_DNA"/>
</dbReference>
<organism evidence="1">
    <name type="scientific">freshwater metagenome</name>
    <dbReference type="NCBI Taxonomy" id="449393"/>
    <lineage>
        <taxon>unclassified sequences</taxon>
        <taxon>metagenomes</taxon>
        <taxon>ecological metagenomes</taxon>
    </lineage>
</organism>
<dbReference type="Gene3D" id="3.40.50.970">
    <property type="match status" value="1"/>
</dbReference>
<sequence length="77" mass="8578">MDSSKFEKVFGTPHNSDLMLLAEAHGLKTTLVTTLEQLLEAMTIEGPQVIQISTDRGENVRVHERINQMVSVAIRNS</sequence>
<reference evidence="1" key="1">
    <citation type="submission" date="2020-05" db="EMBL/GenBank/DDBJ databases">
        <authorList>
            <person name="Chiriac C."/>
            <person name="Salcher M."/>
            <person name="Ghai R."/>
            <person name="Kavagutti S V."/>
        </authorList>
    </citation>
    <scope>NUCLEOTIDE SEQUENCE</scope>
</reference>
<accession>A0A6J6BJ72</accession>
<gene>
    <name evidence="1" type="ORF">UFOPK1353_00808</name>
</gene>
<name>A0A6J6BJ72_9ZZZZ</name>
<dbReference type="SUPFAM" id="SSF52518">
    <property type="entry name" value="Thiamin diphosphate-binding fold (THDP-binding)"/>
    <property type="match status" value="1"/>
</dbReference>
<evidence type="ECO:0000313" key="1">
    <source>
        <dbReference type="EMBL" id="CAB4538764.1"/>
    </source>
</evidence>
<protein>
    <submittedName>
        <fullName evidence="1">Unannotated protein</fullName>
    </submittedName>
</protein>